<evidence type="ECO:0008006" key="3">
    <source>
        <dbReference type="Google" id="ProtNLM"/>
    </source>
</evidence>
<dbReference type="RefSeq" id="WP_390301519.1">
    <property type="nucleotide sequence ID" value="NZ_JBHULI010000024.1"/>
</dbReference>
<comment type="caution">
    <text evidence="1">The sequence shown here is derived from an EMBL/GenBank/DDBJ whole genome shotgun (WGS) entry which is preliminary data.</text>
</comment>
<proteinExistence type="predicted"/>
<evidence type="ECO:0000313" key="2">
    <source>
        <dbReference type="Proteomes" id="UP001597460"/>
    </source>
</evidence>
<keyword evidence="2" id="KW-1185">Reference proteome</keyword>
<accession>A0ABW5JLR9</accession>
<dbReference type="EMBL" id="JBHULI010000024">
    <property type="protein sequence ID" value="MFD2532675.1"/>
    <property type="molecule type" value="Genomic_DNA"/>
</dbReference>
<dbReference type="Proteomes" id="UP001597460">
    <property type="component" value="Unassembled WGS sequence"/>
</dbReference>
<name>A0ABW5JLR9_9BACT</name>
<organism evidence="1 2">
    <name type="scientific">Gracilimonas halophila</name>
    <dbReference type="NCBI Taxonomy" id="1834464"/>
    <lineage>
        <taxon>Bacteria</taxon>
        <taxon>Pseudomonadati</taxon>
        <taxon>Balneolota</taxon>
        <taxon>Balneolia</taxon>
        <taxon>Balneolales</taxon>
        <taxon>Balneolaceae</taxon>
        <taxon>Gracilimonas</taxon>
    </lineage>
</organism>
<reference evidence="2" key="1">
    <citation type="journal article" date="2019" name="Int. J. Syst. Evol. Microbiol.">
        <title>The Global Catalogue of Microorganisms (GCM) 10K type strain sequencing project: providing services to taxonomists for standard genome sequencing and annotation.</title>
        <authorList>
            <consortium name="The Broad Institute Genomics Platform"/>
            <consortium name="The Broad Institute Genome Sequencing Center for Infectious Disease"/>
            <person name="Wu L."/>
            <person name="Ma J."/>
        </authorList>
    </citation>
    <scope>NUCLEOTIDE SEQUENCE [LARGE SCALE GENOMIC DNA]</scope>
    <source>
        <strain evidence="2">KCTC 52042</strain>
    </source>
</reference>
<sequence>MKSLKNNISVFFLLLAMAGTMLSMMHYHSDGLECLSHAEHQHITENDLFCPVSGIFAVTGGETQPSFDGLLKFHYTVTQLTPLYLSAQPFVPLLGRAPPFIA</sequence>
<protein>
    <recommendedName>
        <fullName evidence="3">DUF2607 family protein</fullName>
    </recommendedName>
</protein>
<gene>
    <name evidence="1" type="ORF">ACFSVN_09485</name>
</gene>
<evidence type="ECO:0000313" key="1">
    <source>
        <dbReference type="EMBL" id="MFD2532675.1"/>
    </source>
</evidence>